<evidence type="ECO:0000256" key="7">
    <source>
        <dbReference type="SAM" id="Phobius"/>
    </source>
</evidence>
<feature type="transmembrane region" description="Helical" evidence="7">
    <location>
        <begin position="247"/>
        <end position="265"/>
    </location>
</feature>
<dbReference type="InterPro" id="IPR002656">
    <property type="entry name" value="Acyl_transf_3_dom"/>
</dbReference>
<keyword evidence="3" id="KW-1003">Cell membrane</keyword>
<dbReference type="PANTHER" id="PTHR40074">
    <property type="entry name" value="O-ACETYLTRANSFERASE WECH"/>
    <property type="match status" value="1"/>
</dbReference>
<keyword evidence="9" id="KW-0012">Acyltransferase</keyword>
<comment type="similarity">
    <text evidence="2">Belongs to the acyltransferase 3 family.</text>
</comment>
<dbReference type="PANTHER" id="PTHR40074:SF2">
    <property type="entry name" value="O-ACETYLTRANSFERASE WECH"/>
    <property type="match status" value="1"/>
</dbReference>
<keyword evidence="9" id="KW-0808">Transferase</keyword>
<feature type="transmembrane region" description="Helical" evidence="7">
    <location>
        <begin position="217"/>
        <end position="235"/>
    </location>
</feature>
<evidence type="ECO:0000256" key="1">
    <source>
        <dbReference type="ARBA" id="ARBA00004651"/>
    </source>
</evidence>
<keyword evidence="6 7" id="KW-0472">Membrane</keyword>
<name>A0ABS5QTF2_9LACO</name>
<evidence type="ECO:0000259" key="8">
    <source>
        <dbReference type="Pfam" id="PF01757"/>
    </source>
</evidence>
<sequence>MKRRYYYMDLLNILSTFAVVMLHSSSFAFSNAAGWHWDLAVTLQVLFIFAVPIFFMISGANILDYRTRETTSVFFRKRLKRIAVPFLMWSIVWFLYFNHYDWHYSLLKLNTYNIFIDKFLHGNVQPIFWFFYVIIGFYLSAPVLTRIFNVDNKRTIEYLILLNVIIVALIGYYYQLRQQPALAFESALSIGSAGSIGIFSVGWYLQHFSIGKYKKYLYIFGIFSVICMVVLTIHLSHVRGQYQSNVYSIWGVFGLAWSTTIFYAFKDKFNDWQPSEKVQRIIREMASASLGVYVIHYFMIDHIDRYHLIAVNSIKHMIIVPFVVWGCSILITILIKKIPFLRRAV</sequence>
<dbReference type="Pfam" id="PF01757">
    <property type="entry name" value="Acyl_transf_3"/>
    <property type="match status" value="1"/>
</dbReference>
<evidence type="ECO:0000256" key="5">
    <source>
        <dbReference type="ARBA" id="ARBA00022989"/>
    </source>
</evidence>
<feature type="transmembrane region" description="Helical" evidence="7">
    <location>
        <begin position="40"/>
        <end position="62"/>
    </location>
</feature>
<keyword evidence="10" id="KW-1185">Reference proteome</keyword>
<protein>
    <submittedName>
        <fullName evidence="9">Acyltransferase</fullName>
    </submittedName>
</protein>
<evidence type="ECO:0000313" key="10">
    <source>
        <dbReference type="Proteomes" id="UP000735205"/>
    </source>
</evidence>
<evidence type="ECO:0000256" key="6">
    <source>
        <dbReference type="ARBA" id="ARBA00023136"/>
    </source>
</evidence>
<gene>
    <name evidence="9" type="ORF">G6R28_00830</name>
</gene>
<reference evidence="9 10" key="1">
    <citation type="submission" date="2020-02" db="EMBL/GenBank/DDBJ databases">
        <title>Fructobacillus sp. isolated from paper mulberry of Taiwan.</title>
        <authorList>
            <person name="Lin S.-T."/>
        </authorList>
    </citation>
    <scope>NUCLEOTIDE SEQUENCE [LARGE SCALE GENOMIC DNA]</scope>
    <source>
        <strain evidence="9 10">M1-21</strain>
    </source>
</reference>
<feature type="transmembrane region" description="Helical" evidence="7">
    <location>
        <begin position="285"/>
        <end position="303"/>
    </location>
</feature>
<feature type="transmembrane region" description="Helical" evidence="7">
    <location>
        <begin position="186"/>
        <end position="205"/>
    </location>
</feature>
<proteinExistence type="inferred from homology"/>
<keyword evidence="5 7" id="KW-1133">Transmembrane helix</keyword>
<dbReference type="Proteomes" id="UP000735205">
    <property type="component" value="Unassembled WGS sequence"/>
</dbReference>
<feature type="transmembrane region" description="Helical" evidence="7">
    <location>
        <begin position="156"/>
        <end position="174"/>
    </location>
</feature>
<dbReference type="EMBL" id="JAAMFJ010000001">
    <property type="protein sequence ID" value="MBS9335780.1"/>
    <property type="molecule type" value="Genomic_DNA"/>
</dbReference>
<keyword evidence="4 7" id="KW-0812">Transmembrane</keyword>
<feature type="transmembrane region" description="Helical" evidence="7">
    <location>
        <begin position="315"/>
        <end position="335"/>
    </location>
</feature>
<feature type="transmembrane region" description="Helical" evidence="7">
    <location>
        <begin position="127"/>
        <end position="144"/>
    </location>
</feature>
<dbReference type="GO" id="GO:0016746">
    <property type="term" value="F:acyltransferase activity"/>
    <property type="evidence" value="ECO:0007669"/>
    <property type="project" value="UniProtKB-KW"/>
</dbReference>
<feature type="domain" description="Acyltransferase 3" evidence="8">
    <location>
        <begin position="6"/>
        <end position="334"/>
    </location>
</feature>
<comment type="caution">
    <text evidence="9">The sequence shown here is derived from an EMBL/GenBank/DDBJ whole genome shotgun (WGS) entry which is preliminary data.</text>
</comment>
<evidence type="ECO:0000256" key="2">
    <source>
        <dbReference type="ARBA" id="ARBA00007400"/>
    </source>
</evidence>
<dbReference type="RefSeq" id="WP_213792352.1">
    <property type="nucleotide sequence ID" value="NZ_JAAMFJ010000001.1"/>
</dbReference>
<evidence type="ECO:0000256" key="4">
    <source>
        <dbReference type="ARBA" id="ARBA00022692"/>
    </source>
</evidence>
<evidence type="ECO:0000256" key="3">
    <source>
        <dbReference type="ARBA" id="ARBA00022475"/>
    </source>
</evidence>
<comment type="subcellular location">
    <subcellularLocation>
        <location evidence="1">Cell membrane</location>
        <topology evidence="1">Multi-pass membrane protein</topology>
    </subcellularLocation>
</comment>
<feature type="transmembrane region" description="Helical" evidence="7">
    <location>
        <begin position="82"/>
        <end position="100"/>
    </location>
</feature>
<evidence type="ECO:0000313" key="9">
    <source>
        <dbReference type="EMBL" id="MBS9335780.1"/>
    </source>
</evidence>
<accession>A0ABS5QTF2</accession>
<organism evidence="9 10">
    <name type="scientific">Fructobacillus papyrifericola</name>
    <dbReference type="NCBI Taxonomy" id="2713172"/>
    <lineage>
        <taxon>Bacteria</taxon>
        <taxon>Bacillati</taxon>
        <taxon>Bacillota</taxon>
        <taxon>Bacilli</taxon>
        <taxon>Lactobacillales</taxon>
        <taxon>Lactobacillaceae</taxon>
        <taxon>Fructobacillus</taxon>
    </lineage>
</organism>